<gene>
    <name evidence="1" type="ORF">GCM10023331_25540</name>
</gene>
<evidence type="ECO:0008006" key="3">
    <source>
        <dbReference type="Google" id="ProtNLM"/>
    </source>
</evidence>
<dbReference type="Proteomes" id="UP001500298">
    <property type="component" value="Unassembled WGS sequence"/>
</dbReference>
<dbReference type="RefSeq" id="WP_345372381.1">
    <property type="nucleotide sequence ID" value="NZ_BAABJX010000037.1"/>
</dbReference>
<dbReference type="EMBL" id="BAABJX010000037">
    <property type="protein sequence ID" value="GAA4839225.1"/>
    <property type="molecule type" value="Genomic_DNA"/>
</dbReference>
<comment type="caution">
    <text evidence="1">The sequence shown here is derived from an EMBL/GenBank/DDBJ whole genome shotgun (WGS) entry which is preliminary data.</text>
</comment>
<evidence type="ECO:0000313" key="2">
    <source>
        <dbReference type="Proteomes" id="UP001500298"/>
    </source>
</evidence>
<organism evidence="1 2">
    <name type="scientific">Algivirga pacifica</name>
    <dbReference type="NCBI Taxonomy" id="1162670"/>
    <lineage>
        <taxon>Bacteria</taxon>
        <taxon>Pseudomonadati</taxon>
        <taxon>Bacteroidota</taxon>
        <taxon>Cytophagia</taxon>
        <taxon>Cytophagales</taxon>
        <taxon>Flammeovirgaceae</taxon>
        <taxon>Algivirga</taxon>
    </lineage>
</organism>
<proteinExistence type="predicted"/>
<name>A0ABP9DEJ0_9BACT</name>
<protein>
    <recommendedName>
        <fullName evidence="3">STAS/SEC14 domain-containing protein</fullName>
    </recommendedName>
</protein>
<evidence type="ECO:0000313" key="1">
    <source>
        <dbReference type="EMBL" id="GAA4839225.1"/>
    </source>
</evidence>
<accession>A0ABP9DEJ0</accession>
<keyword evidence="2" id="KW-1185">Reference proteome</keyword>
<reference evidence="2" key="1">
    <citation type="journal article" date="2019" name="Int. J. Syst. Evol. Microbiol.">
        <title>The Global Catalogue of Microorganisms (GCM) 10K type strain sequencing project: providing services to taxonomists for standard genome sequencing and annotation.</title>
        <authorList>
            <consortium name="The Broad Institute Genomics Platform"/>
            <consortium name="The Broad Institute Genome Sequencing Center for Infectious Disease"/>
            <person name="Wu L."/>
            <person name="Ma J."/>
        </authorList>
    </citation>
    <scope>NUCLEOTIDE SEQUENCE [LARGE SCALE GENOMIC DNA]</scope>
    <source>
        <strain evidence="2">JCM 18326</strain>
    </source>
</reference>
<sequence length="128" mass="14543">MEIYKSTYQTLNIKGDSLVNVWYPGMDEDTFKTEMQVFAEKVMRYRAKNILVDLSQSDFIVTPDLQDWSEKLLSDVYEKAGTVKQAIVVSADIMALVSVKQSVEDNASAGITEYFPSIEEAEEWIISN</sequence>